<dbReference type="EMBL" id="JAVDQD010000001">
    <property type="protein sequence ID" value="MDR6237212.1"/>
    <property type="molecule type" value="Genomic_DNA"/>
</dbReference>
<dbReference type="Proteomes" id="UP001185092">
    <property type="component" value="Unassembled WGS sequence"/>
</dbReference>
<dbReference type="RefSeq" id="WP_309936658.1">
    <property type="nucleotide sequence ID" value="NZ_AP025305.1"/>
</dbReference>
<protein>
    <submittedName>
        <fullName evidence="1">Uncharacterized protein</fullName>
    </submittedName>
</protein>
<sequence>MILEKKKDQNFLNNKIEKKVFVLLLSYINYCHGTTKHEKEIINKVCYHYGLTNELRLTEKYFECYGDYLIEKRIFKILDSSTYIKKNNKLQILVAIWNISFKKGHITPFEFQSIKKIASTWKVEKHFNRILCLLSYHYN</sequence>
<dbReference type="AlphaFoldDB" id="A0AAE3XI37"/>
<evidence type="ECO:0000313" key="2">
    <source>
        <dbReference type="Proteomes" id="UP001185092"/>
    </source>
</evidence>
<reference evidence="1" key="1">
    <citation type="submission" date="2023-07" db="EMBL/GenBank/DDBJ databases">
        <title>Genomic Encyclopedia of Type Strains, Phase IV (KMG-IV): sequencing the most valuable type-strain genomes for metagenomic binning, comparative biology and taxonomic classification.</title>
        <authorList>
            <person name="Goeker M."/>
        </authorList>
    </citation>
    <scope>NUCLEOTIDE SEQUENCE</scope>
    <source>
        <strain evidence="1">DSM 26174</strain>
    </source>
</reference>
<comment type="caution">
    <text evidence="1">The sequence shown here is derived from an EMBL/GenBank/DDBJ whole genome shotgun (WGS) entry which is preliminary data.</text>
</comment>
<keyword evidence="2" id="KW-1185">Reference proteome</keyword>
<gene>
    <name evidence="1" type="ORF">HNQ88_000188</name>
</gene>
<name>A0AAE3XI37_9BACT</name>
<evidence type="ECO:0000313" key="1">
    <source>
        <dbReference type="EMBL" id="MDR6237212.1"/>
    </source>
</evidence>
<accession>A0AAE3XI37</accession>
<proteinExistence type="predicted"/>
<organism evidence="1 2">
    <name type="scientific">Aureibacter tunicatorum</name>
    <dbReference type="NCBI Taxonomy" id="866807"/>
    <lineage>
        <taxon>Bacteria</taxon>
        <taxon>Pseudomonadati</taxon>
        <taxon>Bacteroidota</taxon>
        <taxon>Cytophagia</taxon>
        <taxon>Cytophagales</taxon>
        <taxon>Persicobacteraceae</taxon>
        <taxon>Aureibacter</taxon>
    </lineage>
</organism>